<evidence type="ECO:0000313" key="3">
    <source>
        <dbReference type="EMBL" id="PJC94845.1"/>
    </source>
</evidence>
<reference evidence="3 4" key="1">
    <citation type="submission" date="2017-11" db="EMBL/GenBank/DDBJ databases">
        <title>Draft genome sequence of environmental isolate Aeromonas lusitania sp. nov. MDC 2473.</title>
        <authorList>
            <person name="Colston S.M."/>
            <person name="Navarro A."/>
            <person name="Martinez-Murcia A.J."/>
            <person name="Graf J."/>
        </authorList>
    </citation>
    <scope>NUCLEOTIDE SEQUENCE [LARGE SCALE GENOMIC DNA]</scope>
    <source>
        <strain evidence="3 4">MDC 2473</strain>
    </source>
</reference>
<evidence type="ECO:0000313" key="4">
    <source>
        <dbReference type="Proteomes" id="UP000232060"/>
    </source>
</evidence>
<keyword evidence="1" id="KW-0812">Transmembrane</keyword>
<keyword evidence="1" id="KW-0472">Membrane</keyword>
<accession>A0A2M8HE63</accession>
<dbReference type="RefSeq" id="WP_100858435.1">
    <property type="nucleotide sequence ID" value="NZ_PGCP01000003.1"/>
</dbReference>
<dbReference type="PANTHER" id="PTHR30386:SF28">
    <property type="entry name" value="EXPORTED PROTEIN"/>
    <property type="match status" value="1"/>
</dbReference>
<protein>
    <recommendedName>
        <fullName evidence="2">AprE-like beta-barrel domain-containing protein</fullName>
    </recommendedName>
</protein>
<dbReference type="PRINTS" id="PR01490">
    <property type="entry name" value="RTXTOXIND"/>
</dbReference>
<dbReference type="SUPFAM" id="SSF51230">
    <property type="entry name" value="Single hybrid motif"/>
    <property type="match status" value="1"/>
</dbReference>
<dbReference type="Gene3D" id="2.40.50.100">
    <property type="match status" value="1"/>
</dbReference>
<sequence length="410" mass="46800">MFREEAVIAYKNKFEGRPIILLPISIKIASYASIFIVLITLFLLIYCDYTRRIQVNGIAIPKGDVIRIHSISDGTIDDIRVNEGQHVKKGDVILTLINEKKYGDINVRKEAIKLMESKYAYTQRQVMLHDKKYMENYSKLSKEVSHLRSEISITDEASRLYKLQFDIASENLKKHERLLKMRVISHNQYESLRSTWIDAQIKLNGIHLQKAKLLSALTEAEGDLSSFPIEMENERISLEKDSAQLKMNIIDANSERSFQVLSPIDGILGSLNSFEGKNISRTQLLAVVIPDSSVMEGALYIPSKAIGFITKGSEVKVRMDAFPYQKFGHIDAVVNSVPTTALLPHEIPEAFNNKEMLYSVKIKFHNDYITAYGEKKPIRSSMTFTADVMLDKRKLFEWILEPLYTITGKL</sequence>
<dbReference type="Proteomes" id="UP000232060">
    <property type="component" value="Unassembled WGS sequence"/>
</dbReference>
<dbReference type="EMBL" id="PGCP01000003">
    <property type="protein sequence ID" value="PJC94845.1"/>
    <property type="molecule type" value="Genomic_DNA"/>
</dbReference>
<dbReference type="AlphaFoldDB" id="A0A2M8HE63"/>
<dbReference type="Pfam" id="PF26002">
    <property type="entry name" value="Beta-barrel_AprE"/>
    <property type="match status" value="1"/>
</dbReference>
<feature type="transmembrane region" description="Helical" evidence="1">
    <location>
        <begin position="20"/>
        <end position="46"/>
    </location>
</feature>
<dbReference type="InterPro" id="IPR011053">
    <property type="entry name" value="Single_hybrid_motif"/>
</dbReference>
<feature type="domain" description="AprE-like beta-barrel" evidence="2">
    <location>
        <begin position="300"/>
        <end position="388"/>
    </location>
</feature>
<organism evidence="3 4">
    <name type="scientific">Aeromonas lusitana</name>
    <dbReference type="NCBI Taxonomy" id="931529"/>
    <lineage>
        <taxon>Bacteria</taxon>
        <taxon>Pseudomonadati</taxon>
        <taxon>Pseudomonadota</taxon>
        <taxon>Gammaproteobacteria</taxon>
        <taxon>Aeromonadales</taxon>
        <taxon>Aeromonadaceae</taxon>
        <taxon>Aeromonas</taxon>
    </lineage>
</organism>
<evidence type="ECO:0000256" key="1">
    <source>
        <dbReference type="SAM" id="Phobius"/>
    </source>
</evidence>
<keyword evidence="4" id="KW-1185">Reference proteome</keyword>
<dbReference type="OrthoDB" id="9775513at2"/>
<dbReference type="Gene3D" id="2.40.30.170">
    <property type="match status" value="1"/>
</dbReference>
<comment type="caution">
    <text evidence="3">The sequence shown here is derived from an EMBL/GenBank/DDBJ whole genome shotgun (WGS) entry which is preliminary data.</text>
</comment>
<gene>
    <name evidence="3" type="ORF">CUC44_02585</name>
</gene>
<keyword evidence="1" id="KW-1133">Transmembrane helix</keyword>
<name>A0A2M8HE63_9GAMM</name>
<dbReference type="InterPro" id="IPR050739">
    <property type="entry name" value="MFP"/>
</dbReference>
<proteinExistence type="predicted"/>
<evidence type="ECO:0000259" key="2">
    <source>
        <dbReference type="Pfam" id="PF26002"/>
    </source>
</evidence>
<dbReference type="PANTHER" id="PTHR30386">
    <property type="entry name" value="MEMBRANE FUSION SUBUNIT OF EMRAB-TOLC MULTIDRUG EFFLUX PUMP"/>
    <property type="match status" value="1"/>
</dbReference>
<dbReference type="InterPro" id="IPR058982">
    <property type="entry name" value="Beta-barrel_AprE"/>
</dbReference>